<gene>
    <name evidence="1" type="ORF">XENOCAPTIV_014440</name>
</gene>
<proteinExistence type="predicted"/>
<evidence type="ECO:0000313" key="2">
    <source>
        <dbReference type="Proteomes" id="UP001434883"/>
    </source>
</evidence>
<evidence type="ECO:0000313" key="1">
    <source>
        <dbReference type="EMBL" id="MEQ2217550.1"/>
    </source>
</evidence>
<comment type="caution">
    <text evidence="1">The sequence shown here is derived from an EMBL/GenBank/DDBJ whole genome shotgun (WGS) entry which is preliminary data.</text>
</comment>
<protein>
    <submittedName>
        <fullName evidence="1">Uncharacterized protein</fullName>
    </submittedName>
</protein>
<reference evidence="1 2" key="1">
    <citation type="submission" date="2021-06" db="EMBL/GenBank/DDBJ databases">
        <authorList>
            <person name="Palmer J.M."/>
        </authorList>
    </citation>
    <scope>NUCLEOTIDE SEQUENCE [LARGE SCALE GENOMIC DNA]</scope>
    <source>
        <strain evidence="1 2">XC_2019</strain>
        <tissue evidence="1">Muscle</tissue>
    </source>
</reference>
<dbReference type="Proteomes" id="UP001434883">
    <property type="component" value="Unassembled WGS sequence"/>
</dbReference>
<keyword evidence="2" id="KW-1185">Reference proteome</keyword>
<sequence length="135" mass="15543">MADSDIQYLTFLESHYKLLETVCWMFGPFLLTELVEMSQVCRPGLGSSSIWKTHFCPSFNFLVDIFRCCFNISTYSSFPHFAICFVNCTGFSKSQTQHDAATPIPHSWDVCFRHTSFTHFPPNLIVVIMARHFSP</sequence>
<accession>A0ABV0SBI2</accession>
<name>A0ABV0SBI2_9TELE</name>
<dbReference type="EMBL" id="JAHRIN010075919">
    <property type="protein sequence ID" value="MEQ2217550.1"/>
    <property type="molecule type" value="Genomic_DNA"/>
</dbReference>
<organism evidence="1 2">
    <name type="scientific">Xenoophorus captivus</name>
    <dbReference type="NCBI Taxonomy" id="1517983"/>
    <lineage>
        <taxon>Eukaryota</taxon>
        <taxon>Metazoa</taxon>
        <taxon>Chordata</taxon>
        <taxon>Craniata</taxon>
        <taxon>Vertebrata</taxon>
        <taxon>Euteleostomi</taxon>
        <taxon>Actinopterygii</taxon>
        <taxon>Neopterygii</taxon>
        <taxon>Teleostei</taxon>
        <taxon>Neoteleostei</taxon>
        <taxon>Acanthomorphata</taxon>
        <taxon>Ovalentaria</taxon>
        <taxon>Atherinomorphae</taxon>
        <taxon>Cyprinodontiformes</taxon>
        <taxon>Goodeidae</taxon>
        <taxon>Xenoophorus</taxon>
    </lineage>
</organism>